<dbReference type="InterPro" id="IPR044169">
    <property type="entry name" value="PI21"/>
</dbReference>
<feature type="compositionally biased region" description="Low complexity" evidence="1">
    <location>
        <begin position="117"/>
        <end position="139"/>
    </location>
</feature>
<keyword evidence="4" id="KW-1185">Reference proteome</keyword>
<evidence type="ECO:0000313" key="3">
    <source>
        <dbReference type="EMBL" id="WOL07676.1"/>
    </source>
</evidence>
<feature type="transmembrane region" description="Helical" evidence="2">
    <location>
        <begin position="40"/>
        <end position="59"/>
    </location>
</feature>
<feature type="region of interest" description="Disordered" evidence="1">
    <location>
        <begin position="105"/>
        <end position="148"/>
    </location>
</feature>
<dbReference type="PANTHER" id="PTHR47488">
    <property type="entry name" value="HEAVY METAL TRANSPORT/DETOXIFICATION SUPERFAMILY PROTEIN"/>
    <property type="match status" value="1"/>
</dbReference>
<evidence type="ECO:0000256" key="2">
    <source>
        <dbReference type="SAM" id="Phobius"/>
    </source>
</evidence>
<dbReference type="Proteomes" id="UP001327560">
    <property type="component" value="Chromosome 5"/>
</dbReference>
<protein>
    <submittedName>
        <fullName evidence="3">Basic proline-rich protein-like</fullName>
    </submittedName>
</protein>
<dbReference type="EMBL" id="CP136894">
    <property type="protein sequence ID" value="WOL07676.1"/>
    <property type="molecule type" value="Genomic_DNA"/>
</dbReference>
<evidence type="ECO:0000256" key="1">
    <source>
        <dbReference type="SAM" id="MobiDB-lite"/>
    </source>
</evidence>
<evidence type="ECO:0000313" key="4">
    <source>
        <dbReference type="Proteomes" id="UP001327560"/>
    </source>
</evidence>
<accession>A0AAQ3KKZ1</accession>
<keyword evidence="2" id="KW-0472">Membrane</keyword>
<dbReference type="GO" id="GO:1900150">
    <property type="term" value="P:regulation of defense response to fungus"/>
    <property type="evidence" value="ECO:0007669"/>
    <property type="project" value="InterPro"/>
</dbReference>
<dbReference type="PANTHER" id="PTHR47488:SF7">
    <property type="entry name" value="HEAVY METAL TRANSPORT_DETOXIFICATION SUPERFAMILY PROTEIN"/>
    <property type="match status" value="1"/>
</dbReference>
<sequence length="194" mass="21076">MAEEVSTVIIKVADLECSFCSKKIKKSLFKLQSHLSRSLSLIYIYIYIYTHTYAWILFISEHLKIQSTVYEVKENTVIVSGLFNPDCLIKKLNLLPRLQGHRRSLRPTAAASSDPITTTTTTTSSSSSSFSSSSSSSSSPDEDGAPVPCLAGQLQPAVSLQRAPPGVLPVLHLRPGLRQPAATPALLCSSSRLL</sequence>
<organism evidence="3 4">
    <name type="scientific">Canna indica</name>
    <name type="common">Indian-shot</name>
    <dbReference type="NCBI Taxonomy" id="4628"/>
    <lineage>
        <taxon>Eukaryota</taxon>
        <taxon>Viridiplantae</taxon>
        <taxon>Streptophyta</taxon>
        <taxon>Embryophyta</taxon>
        <taxon>Tracheophyta</taxon>
        <taxon>Spermatophyta</taxon>
        <taxon>Magnoliopsida</taxon>
        <taxon>Liliopsida</taxon>
        <taxon>Zingiberales</taxon>
        <taxon>Cannaceae</taxon>
        <taxon>Canna</taxon>
    </lineage>
</organism>
<reference evidence="3 4" key="1">
    <citation type="submission" date="2023-10" db="EMBL/GenBank/DDBJ databases">
        <title>Chromosome-scale genome assembly provides insights into flower coloration mechanisms of Canna indica.</title>
        <authorList>
            <person name="Li C."/>
        </authorList>
    </citation>
    <scope>NUCLEOTIDE SEQUENCE [LARGE SCALE GENOMIC DNA]</scope>
    <source>
        <tissue evidence="3">Flower</tissue>
    </source>
</reference>
<name>A0AAQ3KKZ1_9LILI</name>
<gene>
    <name evidence="3" type="ORF">Cni_G16423</name>
</gene>
<dbReference type="AlphaFoldDB" id="A0AAQ3KKZ1"/>
<proteinExistence type="predicted"/>
<keyword evidence="2" id="KW-1133">Transmembrane helix</keyword>
<keyword evidence="2" id="KW-0812">Transmembrane</keyword>